<accession>A0ABS9YCS7</accession>
<evidence type="ECO:0000256" key="8">
    <source>
        <dbReference type="RuleBase" id="RU004473"/>
    </source>
</evidence>
<dbReference type="EC" id="4.2.1.46" evidence="4 8"/>
<dbReference type="Proteomes" id="UP001165269">
    <property type="component" value="Unassembled WGS sequence"/>
</dbReference>
<protein>
    <recommendedName>
        <fullName evidence="5 8">dTDP-glucose 4,6-dehydratase</fullName>
        <ecNumber evidence="4 8">4.2.1.46</ecNumber>
    </recommendedName>
</protein>
<dbReference type="SUPFAM" id="SSF51735">
    <property type="entry name" value="NAD(P)-binding Rossmann-fold domains"/>
    <property type="match status" value="1"/>
</dbReference>
<evidence type="ECO:0000313" key="10">
    <source>
        <dbReference type="EMBL" id="MCI3275047.1"/>
    </source>
</evidence>
<dbReference type="GO" id="GO:0008460">
    <property type="term" value="F:dTDP-glucose 4,6-dehydratase activity"/>
    <property type="evidence" value="ECO:0007669"/>
    <property type="project" value="UniProtKB-EC"/>
</dbReference>
<dbReference type="InterPro" id="IPR016040">
    <property type="entry name" value="NAD(P)-bd_dom"/>
</dbReference>
<feature type="domain" description="NAD(P)-binding" evidence="9">
    <location>
        <begin position="7"/>
        <end position="305"/>
    </location>
</feature>
<proteinExistence type="inferred from homology"/>
<evidence type="ECO:0000256" key="2">
    <source>
        <dbReference type="ARBA" id="ARBA00001911"/>
    </source>
</evidence>
<dbReference type="RefSeq" id="WP_242768822.1">
    <property type="nucleotide sequence ID" value="NZ_JALDAY010000009.1"/>
</dbReference>
<dbReference type="Pfam" id="PF16363">
    <property type="entry name" value="GDP_Man_Dehyd"/>
    <property type="match status" value="1"/>
</dbReference>
<dbReference type="EMBL" id="JALDAY010000009">
    <property type="protein sequence ID" value="MCI3275047.1"/>
    <property type="molecule type" value="Genomic_DNA"/>
</dbReference>
<evidence type="ECO:0000256" key="6">
    <source>
        <dbReference type="ARBA" id="ARBA00023027"/>
    </source>
</evidence>
<comment type="catalytic activity">
    <reaction evidence="1 8">
        <text>dTDP-alpha-D-glucose = dTDP-4-dehydro-6-deoxy-alpha-D-glucose + H2O</text>
        <dbReference type="Rhea" id="RHEA:17221"/>
        <dbReference type="ChEBI" id="CHEBI:15377"/>
        <dbReference type="ChEBI" id="CHEBI:57477"/>
        <dbReference type="ChEBI" id="CHEBI:57649"/>
        <dbReference type="EC" id="4.2.1.46"/>
    </reaction>
</comment>
<keyword evidence="11" id="KW-1185">Reference proteome</keyword>
<gene>
    <name evidence="10" type="primary">rfbB</name>
    <name evidence="10" type="ORF">MQP27_28590</name>
</gene>
<keyword evidence="6" id="KW-0520">NAD</keyword>
<dbReference type="NCBIfam" id="TIGR01181">
    <property type="entry name" value="dTDP_gluc_dehyt"/>
    <property type="match status" value="1"/>
</dbReference>
<comment type="caution">
    <text evidence="10">The sequence shown here is derived from an EMBL/GenBank/DDBJ whole genome shotgun (WGS) entry which is preliminary data.</text>
</comment>
<name>A0ABS9YCS7_9ACTN</name>
<reference evidence="10" key="1">
    <citation type="submission" date="2022-03" db="EMBL/GenBank/DDBJ databases">
        <title>Streptomyces 7R015 and 7R016 isolated from Barleria lupulina in Thailand.</title>
        <authorList>
            <person name="Kanchanasin P."/>
            <person name="Phongsopitanun W."/>
            <person name="Tanasupawat S."/>
        </authorList>
    </citation>
    <scope>NUCLEOTIDE SEQUENCE</scope>
    <source>
        <strain evidence="10">7R015</strain>
    </source>
</reference>
<keyword evidence="7 8" id="KW-0456">Lyase</keyword>
<dbReference type="PANTHER" id="PTHR43000">
    <property type="entry name" value="DTDP-D-GLUCOSE 4,6-DEHYDRATASE-RELATED"/>
    <property type="match status" value="1"/>
</dbReference>
<evidence type="ECO:0000313" key="11">
    <source>
        <dbReference type="Proteomes" id="UP001165269"/>
    </source>
</evidence>
<evidence type="ECO:0000256" key="7">
    <source>
        <dbReference type="ARBA" id="ARBA00023239"/>
    </source>
</evidence>
<evidence type="ECO:0000256" key="3">
    <source>
        <dbReference type="ARBA" id="ARBA00008178"/>
    </source>
</evidence>
<evidence type="ECO:0000256" key="4">
    <source>
        <dbReference type="ARBA" id="ARBA00011990"/>
    </source>
</evidence>
<dbReference type="InterPro" id="IPR036291">
    <property type="entry name" value="NAD(P)-bd_dom_sf"/>
</dbReference>
<evidence type="ECO:0000256" key="5">
    <source>
        <dbReference type="ARBA" id="ARBA00016977"/>
    </source>
</evidence>
<dbReference type="Gene3D" id="3.40.50.720">
    <property type="entry name" value="NAD(P)-binding Rossmann-like Domain"/>
    <property type="match status" value="1"/>
</dbReference>
<comment type="similarity">
    <text evidence="3 8">Belongs to the NAD(P)-dependent epimerase/dehydratase family. dTDP-glucose dehydratase subfamily.</text>
</comment>
<evidence type="ECO:0000259" key="9">
    <source>
        <dbReference type="Pfam" id="PF16363"/>
    </source>
</evidence>
<sequence>MTRPRILVTGGAGFIGSHYVRTLLSGGYPEFADARVTVLDRLTYAGNPANLDGFSCDLVWGDICDPELLAKVVPGHDVVINFAAESHVDRSIVDAAEFVRTNVLGVQTLLQACLEAGTGRVVQVSTDEVYGSIETGSWTEDAPLAPRSPYAASKAGGDLIARAYAVTHGLPVCVSRCGNNYGPRQFPEKIIPLFVSNLLQGRKVPLYGDGGNTRDWVHVDDHCRGVQTIVERGQPGQVYHIAGTAELTNRELAQRLLDACGRGWDMVEFVTDRKGHDRRYSLDDSKLRALGYAPRTSFSEGLADTVRWYADNLHLHTDRPA</sequence>
<evidence type="ECO:0000256" key="1">
    <source>
        <dbReference type="ARBA" id="ARBA00001539"/>
    </source>
</evidence>
<dbReference type="InterPro" id="IPR005888">
    <property type="entry name" value="dTDP_Gluc_deHydtase"/>
</dbReference>
<dbReference type="Gene3D" id="3.90.25.10">
    <property type="entry name" value="UDP-galactose 4-epimerase, domain 1"/>
    <property type="match status" value="1"/>
</dbReference>
<organism evidence="10 11">
    <name type="scientific">Streptomyces cylindrosporus</name>
    <dbReference type="NCBI Taxonomy" id="2927583"/>
    <lineage>
        <taxon>Bacteria</taxon>
        <taxon>Bacillati</taxon>
        <taxon>Actinomycetota</taxon>
        <taxon>Actinomycetes</taxon>
        <taxon>Kitasatosporales</taxon>
        <taxon>Streptomycetaceae</taxon>
        <taxon>Streptomyces</taxon>
    </lineage>
</organism>
<dbReference type="CDD" id="cd05246">
    <property type="entry name" value="dTDP_GD_SDR_e"/>
    <property type="match status" value="1"/>
</dbReference>
<comment type="cofactor">
    <cofactor evidence="2 8">
        <name>NAD(+)</name>
        <dbReference type="ChEBI" id="CHEBI:57540"/>
    </cofactor>
</comment>